<dbReference type="InterPro" id="IPR036271">
    <property type="entry name" value="Tet_transcr_reg_TetR-rel_C_sf"/>
</dbReference>
<evidence type="ECO:0000256" key="1">
    <source>
        <dbReference type="ARBA" id="ARBA00023125"/>
    </source>
</evidence>
<gene>
    <name evidence="4" type="ORF">GCM10011505_34380</name>
</gene>
<dbReference type="Pfam" id="PF00440">
    <property type="entry name" value="TetR_N"/>
    <property type="match status" value="1"/>
</dbReference>
<dbReference type="RefSeq" id="WP_188580082.1">
    <property type="nucleotide sequence ID" value="NZ_BMDZ01000045.1"/>
</dbReference>
<reference evidence="5" key="1">
    <citation type="journal article" date="2019" name="Int. J. Syst. Evol. Microbiol.">
        <title>The Global Catalogue of Microorganisms (GCM) 10K type strain sequencing project: providing services to taxonomists for standard genome sequencing and annotation.</title>
        <authorList>
            <consortium name="The Broad Institute Genomics Platform"/>
            <consortium name="The Broad Institute Genome Sequencing Center for Infectious Disease"/>
            <person name="Wu L."/>
            <person name="Ma J."/>
        </authorList>
    </citation>
    <scope>NUCLEOTIDE SEQUENCE [LARGE SCALE GENOMIC DNA]</scope>
    <source>
        <strain evidence="5">CGMCC 1.10188</strain>
    </source>
</reference>
<dbReference type="Proteomes" id="UP000603352">
    <property type="component" value="Unassembled WGS sequence"/>
</dbReference>
<dbReference type="InterPro" id="IPR050109">
    <property type="entry name" value="HTH-type_TetR-like_transc_reg"/>
</dbReference>
<dbReference type="InterPro" id="IPR001647">
    <property type="entry name" value="HTH_TetR"/>
</dbReference>
<keyword evidence="1 2" id="KW-0238">DNA-binding</keyword>
<evidence type="ECO:0000259" key="3">
    <source>
        <dbReference type="PROSITE" id="PS50977"/>
    </source>
</evidence>
<dbReference type="InterPro" id="IPR041678">
    <property type="entry name" value="TetR_C_16"/>
</dbReference>
<accession>A0ABQ1ISW7</accession>
<sequence length="224" mass="24585">MSENDKRPRNSEVTKAAILDAARTAFAENSYDVVGLREIARVAEVNVSLVIRYFGSKERLFSVCLEEAAFDALLRDVPRERLAEVLSRFALHRHPSDETMPPADDGMDAQDIAACYRVCRMLICSINSRMAAPLIRARLESDLLYHLVERIGGSHAREKGRLVLALLIGLALTRGVLDGDGPRGGGVKADGVDSPHRAPDGHVHLAESLLKVIIDDIPISRDRA</sequence>
<evidence type="ECO:0000256" key="2">
    <source>
        <dbReference type="PROSITE-ProRule" id="PRU00335"/>
    </source>
</evidence>
<dbReference type="PRINTS" id="PR00455">
    <property type="entry name" value="HTHTETR"/>
</dbReference>
<comment type="caution">
    <text evidence="4">The sequence shown here is derived from an EMBL/GenBank/DDBJ whole genome shotgun (WGS) entry which is preliminary data.</text>
</comment>
<keyword evidence="5" id="KW-1185">Reference proteome</keyword>
<dbReference type="InterPro" id="IPR009057">
    <property type="entry name" value="Homeodomain-like_sf"/>
</dbReference>
<dbReference type="Gene3D" id="1.10.357.10">
    <property type="entry name" value="Tetracycline Repressor, domain 2"/>
    <property type="match status" value="1"/>
</dbReference>
<evidence type="ECO:0000313" key="5">
    <source>
        <dbReference type="Proteomes" id="UP000603352"/>
    </source>
</evidence>
<feature type="domain" description="HTH tetR-type" evidence="3">
    <location>
        <begin position="12"/>
        <end position="72"/>
    </location>
</feature>
<dbReference type="Pfam" id="PF17920">
    <property type="entry name" value="TetR_C_16"/>
    <property type="match status" value="1"/>
</dbReference>
<protein>
    <submittedName>
        <fullName evidence="4">TetR family transcriptional regulator</fullName>
    </submittedName>
</protein>
<evidence type="ECO:0000313" key="4">
    <source>
        <dbReference type="EMBL" id="GGB50446.1"/>
    </source>
</evidence>
<dbReference type="SUPFAM" id="SSF46689">
    <property type="entry name" value="Homeodomain-like"/>
    <property type="match status" value="1"/>
</dbReference>
<dbReference type="EMBL" id="BMDZ01000045">
    <property type="protein sequence ID" value="GGB50446.1"/>
    <property type="molecule type" value="Genomic_DNA"/>
</dbReference>
<dbReference type="PANTHER" id="PTHR30055:SF235">
    <property type="entry name" value="TRANSCRIPTIONAL REGULATORY PROTEIN"/>
    <property type="match status" value="1"/>
</dbReference>
<organism evidence="4 5">
    <name type="scientific">Tistrella bauzanensis</name>
    <dbReference type="NCBI Taxonomy" id="657419"/>
    <lineage>
        <taxon>Bacteria</taxon>
        <taxon>Pseudomonadati</taxon>
        <taxon>Pseudomonadota</taxon>
        <taxon>Alphaproteobacteria</taxon>
        <taxon>Geminicoccales</taxon>
        <taxon>Geminicoccaceae</taxon>
        <taxon>Tistrella</taxon>
    </lineage>
</organism>
<dbReference type="PROSITE" id="PS50977">
    <property type="entry name" value="HTH_TETR_2"/>
    <property type="match status" value="1"/>
</dbReference>
<dbReference type="SUPFAM" id="SSF48498">
    <property type="entry name" value="Tetracyclin repressor-like, C-terminal domain"/>
    <property type="match status" value="1"/>
</dbReference>
<dbReference type="PANTHER" id="PTHR30055">
    <property type="entry name" value="HTH-TYPE TRANSCRIPTIONAL REGULATOR RUTR"/>
    <property type="match status" value="1"/>
</dbReference>
<proteinExistence type="predicted"/>
<name>A0ABQ1ISW7_9PROT</name>
<feature type="DNA-binding region" description="H-T-H motif" evidence="2">
    <location>
        <begin position="35"/>
        <end position="54"/>
    </location>
</feature>